<feature type="transmembrane region" description="Helical" evidence="1">
    <location>
        <begin position="34"/>
        <end position="53"/>
    </location>
</feature>
<gene>
    <name evidence="2" type="ORF">A8990_11850</name>
</gene>
<dbReference type="PANTHER" id="PTHR39164:SF1">
    <property type="entry name" value="PROTEIN CCDC"/>
    <property type="match status" value="1"/>
</dbReference>
<keyword evidence="1" id="KW-1133">Transmembrane helix</keyword>
<proteinExistence type="predicted"/>
<dbReference type="OrthoDB" id="2941182at2"/>
<dbReference type="AlphaFoldDB" id="A0A3D9RWS1"/>
<accession>A0A3D9RWS1</accession>
<dbReference type="PANTHER" id="PTHR39164">
    <property type="entry name" value="PROTEIN CCDC"/>
    <property type="match status" value="1"/>
</dbReference>
<dbReference type="InterPro" id="IPR058247">
    <property type="entry name" value="DUF1453"/>
</dbReference>
<evidence type="ECO:0000256" key="1">
    <source>
        <dbReference type="SAM" id="Phobius"/>
    </source>
</evidence>
<dbReference type="Proteomes" id="UP000256304">
    <property type="component" value="Unassembled WGS sequence"/>
</dbReference>
<comment type="caution">
    <text evidence="2">The sequence shown here is derived from an EMBL/GenBank/DDBJ whole genome shotgun (WGS) entry which is preliminary data.</text>
</comment>
<organism evidence="2 3">
    <name type="scientific">Paenibacillus taihuensis</name>
    <dbReference type="NCBI Taxonomy" id="1156355"/>
    <lineage>
        <taxon>Bacteria</taxon>
        <taxon>Bacillati</taxon>
        <taxon>Bacillota</taxon>
        <taxon>Bacilli</taxon>
        <taxon>Bacillales</taxon>
        <taxon>Paenibacillaceae</taxon>
        <taxon>Paenibacillus</taxon>
    </lineage>
</organism>
<feature type="transmembrane region" description="Helical" evidence="1">
    <location>
        <begin position="96"/>
        <end position="112"/>
    </location>
</feature>
<keyword evidence="1" id="KW-0812">Transmembrane</keyword>
<protein>
    <submittedName>
        <fullName evidence="2">Membrane protein CcdC involved in cytochrome C biogenesis</fullName>
    </submittedName>
</protein>
<dbReference type="EMBL" id="QTTN01000018">
    <property type="protein sequence ID" value="REE81526.1"/>
    <property type="molecule type" value="Genomic_DNA"/>
</dbReference>
<dbReference type="InterPro" id="IPR031306">
    <property type="entry name" value="CcdC"/>
</dbReference>
<keyword evidence="3" id="KW-1185">Reference proteome</keyword>
<dbReference type="Pfam" id="PF07301">
    <property type="entry name" value="DUF1453"/>
    <property type="match status" value="1"/>
</dbReference>
<name>A0A3D9RWS1_9BACL</name>
<feature type="transmembrane region" description="Helical" evidence="1">
    <location>
        <begin position="124"/>
        <end position="142"/>
    </location>
</feature>
<feature type="transmembrane region" description="Helical" evidence="1">
    <location>
        <begin position="6"/>
        <end position="22"/>
    </location>
</feature>
<dbReference type="RefSeq" id="WP_116190042.1">
    <property type="nucleotide sequence ID" value="NZ_QTTN01000018.1"/>
</dbReference>
<sequence length="159" mass="18304">MNGAPIYVMIAAIAVLVLWRRTRSMYRPVRGNGYRILVPLLFMIPAVTLFFNPDVNEPAWAFAGAFGLGVIFSIPLIWTTNYEVRADDQIYTQKNWGFIAAFVGIVIVRFALRQQFSDMNPQNLMALFVMVAMGYLVPWRIVSFIKFRRLFKDRVSIQS</sequence>
<evidence type="ECO:0000313" key="3">
    <source>
        <dbReference type="Proteomes" id="UP000256304"/>
    </source>
</evidence>
<feature type="transmembrane region" description="Helical" evidence="1">
    <location>
        <begin position="59"/>
        <end position="84"/>
    </location>
</feature>
<reference evidence="2 3" key="1">
    <citation type="submission" date="2018-08" db="EMBL/GenBank/DDBJ databases">
        <title>Genomic Encyclopedia of Type Strains, Phase III (KMG-III): the genomes of soil and plant-associated and newly described type strains.</title>
        <authorList>
            <person name="Whitman W."/>
        </authorList>
    </citation>
    <scope>NUCLEOTIDE SEQUENCE [LARGE SCALE GENOMIC DNA]</scope>
    <source>
        <strain evidence="2 3">CGMCC 1.10966</strain>
    </source>
</reference>
<evidence type="ECO:0000313" key="2">
    <source>
        <dbReference type="EMBL" id="REE81526.1"/>
    </source>
</evidence>
<keyword evidence="1" id="KW-0472">Membrane</keyword>
<dbReference type="PIRSF" id="PIRSF021441">
    <property type="entry name" value="DUF1453"/>
    <property type="match status" value="1"/>
</dbReference>